<dbReference type="PANTHER" id="PTHR22550:SF5">
    <property type="entry name" value="LEUCINE ZIPPER PROTEIN 4"/>
    <property type="match status" value="1"/>
</dbReference>
<feature type="region of interest" description="Disordered" evidence="3">
    <location>
        <begin position="520"/>
        <end position="543"/>
    </location>
</feature>
<dbReference type="EMBL" id="CDRZ01000258">
    <property type="protein sequence ID" value="CEO89771.1"/>
    <property type="molecule type" value="Genomic_DNA"/>
</dbReference>
<evidence type="ECO:0000313" key="6">
    <source>
        <dbReference type="Proteomes" id="UP000046155"/>
    </source>
</evidence>
<feature type="transmembrane region" description="Helical" evidence="4">
    <location>
        <begin position="444"/>
        <end position="467"/>
    </location>
</feature>
<gene>
    <name evidence="5" type="primary">gerKA</name>
    <name evidence="5" type="ORF">SSCH_60040</name>
</gene>
<evidence type="ECO:0000256" key="2">
    <source>
        <dbReference type="ARBA" id="ARBA00023136"/>
    </source>
</evidence>
<comment type="similarity">
    <text evidence="1">Belongs to the GerABKA family.</text>
</comment>
<name>A0A0B7MP84_9FIRM</name>
<dbReference type="PANTHER" id="PTHR22550">
    <property type="entry name" value="SPORE GERMINATION PROTEIN"/>
    <property type="match status" value="1"/>
</dbReference>
<evidence type="ECO:0000313" key="5">
    <source>
        <dbReference type="EMBL" id="CEO89771.1"/>
    </source>
</evidence>
<dbReference type="GO" id="GO:0016020">
    <property type="term" value="C:membrane"/>
    <property type="evidence" value="ECO:0007669"/>
    <property type="project" value="InterPro"/>
</dbReference>
<feature type="transmembrane region" description="Helical" evidence="4">
    <location>
        <begin position="321"/>
        <end position="343"/>
    </location>
</feature>
<dbReference type="Pfam" id="PF03323">
    <property type="entry name" value="GerA"/>
    <property type="match status" value="1"/>
</dbReference>
<proteinExistence type="inferred from homology"/>
<dbReference type="RefSeq" id="WP_052835610.1">
    <property type="nucleotide sequence ID" value="NZ_CDRZ01000258.1"/>
</dbReference>
<dbReference type="GO" id="GO:0009847">
    <property type="term" value="P:spore germination"/>
    <property type="evidence" value="ECO:0007669"/>
    <property type="project" value="InterPro"/>
</dbReference>
<protein>
    <submittedName>
        <fullName evidence="5">Spore germination protein KA</fullName>
    </submittedName>
</protein>
<reference evidence="6" key="1">
    <citation type="submission" date="2015-01" db="EMBL/GenBank/DDBJ databases">
        <authorList>
            <person name="Manzoor Shahid"/>
            <person name="Zubair Saima"/>
        </authorList>
    </citation>
    <scope>NUCLEOTIDE SEQUENCE [LARGE SCALE GENOMIC DNA]</scope>
    <source>
        <strain evidence="6">Sp3</strain>
    </source>
</reference>
<dbReference type="InterPro" id="IPR050768">
    <property type="entry name" value="UPF0353/GerABKA_families"/>
</dbReference>
<keyword evidence="6" id="KW-1185">Reference proteome</keyword>
<dbReference type="InterPro" id="IPR004995">
    <property type="entry name" value="Spore_Ger"/>
</dbReference>
<dbReference type="OrthoDB" id="1726708at2"/>
<evidence type="ECO:0000256" key="1">
    <source>
        <dbReference type="ARBA" id="ARBA00005278"/>
    </source>
</evidence>
<dbReference type="AlphaFoldDB" id="A0A0B7MP84"/>
<sequence length="543" mass="60737">MIPFFKWLGKIIRRSAGEAVGHLLKPGDPGYQEERTLTSNLDQNLKIITEVFGLSDDLMSRKITIGRGKKHTRAAIVYLDPLINYSQLQQGLMRSLMTVEHLPSAGITTEWLINNVISSGRVIEKDKWVEVTDEINRGSVCLFIEGLDKALLIKIVEKTSRQVDQPVVETVSRGPSDGFNEDVRTNLGLLRKRLHTSRLAVENLEIGELTKTEVKLVYLKGYIAEGLITEIKERMRRIRVDGILDSSQVEELIQDCPYSPFSTLDVTERPDKLAGNLLEGKAALMFDNTPFSLIIPATLGAQVQSPQDYYDRYWYSSFIRLLRWMALLIALLGPSLYIAIITFHQELLPTPLLMTILISREGVPFPALAEALLMELTFEVLREAGLRLPRAFGQTISIVGAIVIGQTAVNAGLVSPAMVIVVALTAIATFTIPSSSLANSVRILRFLFMFFAASFGLIGVLVGFSILSYHLCSLRSFGVPYLTPLAPVSLSDLKDTLIRAPAWKMRFRPRLIGYTDPQRQNANLIPRPTRMRGKTSNKKRRKK</sequence>
<accession>A0A0B7MP84</accession>
<evidence type="ECO:0000256" key="3">
    <source>
        <dbReference type="SAM" id="MobiDB-lite"/>
    </source>
</evidence>
<dbReference type="Proteomes" id="UP000046155">
    <property type="component" value="Unassembled WGS sequence"/>
</dbReference>
<keyword evidence="2 4" id="KW-0472">Membrane</keyword>
<dbReference type="PIRSF" id="PIRSF005690">
    <property type="entry name" value="GerBA"/>
    <property type="match status" value="1"/>
</dbReference>
<feature type="transmembrane region" description="Helical" evidence="4">
    <location>
        <begin position="413"/>
        <end position="432"/>
    </location>
</feature>
<evidence type="ECO:0000256" key="4">
    <source>
        <dbReference type="SAM" id="Phobius"/>
    </source>
</evidence>
<keyword evidence="4" id="KW-1133">Transmembrane helix</keyword>
<organism evidence="5 6">
    <name type="scientific">Syntrophaceticus schinkii</name>
    <dbReference type="NCBI Taxonomy" id="499207"/>
    <lineage>
        <taxon>Bacteria</taxon>
        <taxon>Bacillati</taxon>
        <taxon>Bacillota</taxon>
        <taxon>Clostridia</taxon>
        <taxon>Thermoanaerobacterales</taxon>
        <taxon>Thermoanaerobacterales Family III. Incertae Sedis</taxon>
        <taxon>Syntrophaceticus</taxon>
    </lineage>
</organism>
<keyword evidence="4" id="KW-0812">Transmembrane</keyword>
<feature type="compositionally biased region" description="Basic residues" evidence="3">
    <location>
        <begin position="529"/>
        <end position="543"/>
    </location>
</feature>